<name>A0A9D4VC24_ADICA</name>
<dbReference type="AlphaFoldDB" id="A0A9D4VC24"/>
<dbReference type="EMBL" id="JABFUD020000002">
    <property type="protein sequence ID" value="KAI5083300.1"/>
    <property type="molecule type" value="Genomic_DNA"/>
</dbReference>
<evidence type="ECO:0000313" key="1">
    <source>
        <dbReference type="EMBL" id="KAI5083300.1"/>
    </source>
</evidence>
<dbReference type="Proteomes" id="UP000886520">
    <property type="component" value="Chromosome 3"/>
</dbReference>
<accession>A0A9D4VC24</accession>
<protein>
    <submittedName>
        <fullName evidence="1">Uncharacterized protein</fullName>
    </submittedName>
</protein>
<gene>
    <name evidence="1" type="ORF">GOP47_0003043</name>
</gene>
<keyword evidence="2" id="KW-1185">Reference proteome</keyword>
<proteinExistence type="predicted"/>
<sequence length="117" mass="13136">MHNGFLTWGAVAISKAPPGQQSSVDAPFFTHGVEGKNRLEGCRILGIMHHYLNLADYSRGNVQQFIDHSIDSLGKLWYLLESSVNVEETQFLFCSAAHWLDKSVTTVGLFYLFDQQS</sequence>
<organism evidence="1 2">
    <name type="scientific">Adiantum capillus-veneris</name>
    <name type="common">Maidenhair fern</name>
    <dbReference type="NCBI Taxonomy" id="13818"/>
    <lineage>
        <taxon>Eukaryota</taxon>
        <taxon>Viridiplantae</taxon>
        <taxon>Streptophyta</taxon>
        <taxon>Embryophyta</taxon>
        <taxon>Tracheophyta</taxon>
        <taxon>Polypodiopsida</taxon>
        <taxon>Polypodiidae</taxon>
        <taxon>Polypodiales</taxon>
        <taxon>Pteridineae</taxon>
        <taxon>Pteridaceae</taxon>
        <taxon>Vittarioideae</taxon>
        <taxon>Adiantum</taxon>
    </lineage>
</organism>
<reference evidence="1" key="1">
    <citation type="submission" date="2021-01" db="EMBL/GenBank/DDBJ databases">
        <title>Adiantum capillus-veneris genome.</title>
        <authorList>
            <person name="Fang Y."/>
            <person name="Liao Q."/>
        </authorList>
    </citation>
    <scope>NUCLEOTIDE SEQUENCE</scope>
    <source>
        <strain evidence="1">H3</strain>
        <tissue evidence="1">Leaf</tissue>
    </source>
</reference>
<comment type="caution">
    <text evidence="1">The sequence shown here is derived from an EMBL/GenBank/DDBJ whole genome shotgun (WGS) entry which is preliminary data.</text>
</comment>
<evidence type="ECO:0000313" key="2">
    <source>
        <dbReference type="Proteomes" id="UP000886520"/>
    </source>
</evidence>